<evidence type="ECO:0000259" key="3">
    <source>
        <dbReference type="Pfam" id="PF18962"/>
    </source>
</evidence>
<dbReference type="Pfam" id="PF17164">
    <property type="entry name" value="DUF5122"/>
    <property type="match status" value="7"/>
</dbReference>
<gene>
    <name evidence="4" type="ORF">SAMN04487935_0427</name>
</gene>
<organism evidence="4 5">
    <name type="scientific">Flavobacterium noncentrifugens</name>
    <dbReference type="NCBI Taxonomy" id="1128970"/>
    <lineage>
        <taxon>Bacteria</taxon>
        <taxon>Pseudomonadati</taxon>
        <taxon>Bacteroidota</taxon>
        <taxon>Flavobacteriia</taxon>
        <taxon>Flavobacteriales</taxon>
        <taxon>Flavobacteriaceae</taxon>
        <taxon>Flavobacterium</taxon>
    </lineage>
</organism>
<dbReference type="NCBIfam" id="TIGR04183">
    <property type="entry name" value="Por_Secre_tail"/>
    <property type="match status" value="1"/>
</dbReference>
<dbReference type="NCBIfam" id="TIGR02608">
    <property type="entry name" value="delta_60_rpt"/>
    <property type="match status" value="7"/>
</dbReference>
<dbReference type="RefSeq" id="WP_091391625.1">
    <property type="nucleotide sequence ID" value="NZ_BKAI01000001.1"/>
</dbReference>
<feature type="signal peptide" evidence="2">
    <location>
        <begin position="1"/>
        <end position="18"/>
    </location>
</feature>
<dbReference type="Gene3D" id="2.80.10.50">
    <property type="match status" value="3"/>
</dbReference>
<evidence type="ECO:0000256" key="1">
    <source>
        <dbReference type="ARBA" id="ARBA00022729"/>
    </source>
</evidence>
<dbReference type="Proteomes" id="UP000199580">
    <property type="component" value="Unassembled WGS sequence"/>
</dbReference>
<dbReference type="EMBL" id="FNEZ01000001">
    <property type="protein sequence ID" value="SDJ24889.1"/>
    <property type="molecule type" value="Genomic_DNA"/>
</dbReference>
<evidence type="ECO:0000256" key="2">
    <source>
        <dbReference type="SAM" id="SignalP"/>
    </source>
</evidence>
<dbReference type="OrthoDB" id="9805017at2"/>
<sequence length="467" mass="50319">MKKILLFITFFYSVLAFSQDGTIDPTFNVGSGADENVYITKQLSDGKIIVGGQFMDFNGTGKRSLVRLNADGSIDQTFTSPPELFDYSLLLDALEDEGKLLIVGQFGVFNGFSSPGIIRLNQDGMPDTSFNTGTGPSGNGVIDVEQISKQNDKYIITGSFPGFNGIPCGNIIRLNADGSVDTTFSSLYSNAGYNIAIIAHRVLDNGKILIVGNFTTYNGVPVGGIARLNPDGTLDTTFNPTTGSNGSINSIAVQPDGKYIISGRFSTFNNVDKLLLARINPDGTLDNTFSRSPDYGLVASSLLLQPDGKIIAAGSSTGLSVANKYIMRLNQDGSIDTSFDSDIDNMINTASFQNDGKILAGGWFEHAGGEEKNRVARLNNNGFLDTKAFSSGAAIYPNPVVNNIHVDFDNFEDRNIIVTDLSGKQIQNISHKAGKRITVDFSDYQKGIYFLQIESKTGTVTKKIIKN</sequence>
<accession>A0A1G8S6N3</accession>
<dbReference type="InterPro" id="IPR013431">
    <property type="entry name" value="Delta_60_rpt"/>
</dbReference>
<keyword evidence="5" id="KW-1185">Reference proteome</keyword>
<name>A0A1G8S6N3_9FLAO</name>
<keyword evidence="1 2" id="KW-0732">Signal</keyword>
<protein>
    <submittedName>
        <fullName evidence="4">Delta-60 repeat domain-containing protein/Por secretion system C-terminal sorting domain-containing protein</fullName>
    </submittedName>
</protein>
<feature type="domain" description="Secretion system C-terminal sorting" evidence="3">
    <location>
        <begin position="395"/>
        <end position="465"/>
    </location>
</feature>
<evidence type="ECO:0000313" key="5">
    <source>
        <dbReference type="Proteomes" id="UP000199580"/>
    </source>
</evidence>
<dbReference type="AlphaFoldDB" id="A0A1G8S6N3"/>
<reference evidence="4 5" key="1">
    <citation type="submission" date="2016-10" db="EMBL/GenBank/DDBJ databases">
        <authorList>
            <person name="de Groot N.N."/>
        </authorList>
    </citation>
    <scope>NUCLEOTIDE SEQUENCE [LARGE SCALE GENOMIC DNA]</scope>
    <source>
        <strain evidence="4 5">CGMCC 1.10076</strain>
    </source>
</reference>
<dbReference type="SUPFAM" id="SSF63829">
    <property type="entry name" value="Calcium-dependent phosphotriesterase"/>
    <property type="match status" value="1"/>
</dbReference>
<dbReference type="STRING" id="1128970.SAMN04487935_0427"/>
<feature type="chain" id="PRO_5011712903" evidence="2">
    <location>
        <begin position="19"/>
        <end position="467"/>
    </location>
</feature>
<evidence type="ECO:0000313" key="4">
    <source>
        <dbReference type="EMBL" id="SDJ24889.1"/>
    </source>
</evidence>
<dbReference type="Pfam" id="PF18962">
    <property type="entry name" value="Por_Secre_tail"/>
    <property type="match status" value="1"/>
</dbReference>
<dbReference type="InterPro" id="IPR026444">
    <property type="entry name" value="Secre_tail"/>
</dbReference>
<proteinExistence type="predicted"/>